<evidence type="ECO:0000313" key="1">
    <source>
        <dbReference type="Proteomes" id="UP000887565"/>
    </source>
</evidence>
<reference evidence="2" key="1">
    <citation type="submission" date="2022-11" db="UniProtKB">
        <authorList>
            <consortium name="WormBaseParasite"/>
        </authorList>
    </citation>
    <scope>IDENTIFICATION</scope>
</reference>
<name>A0A915I6I9_ROMCU</name>
<evidence type="ECO:0000313" key="2">
    <source>
        <dbReference type="WBParaSite" id="nRc.2.0.1.t09754-RA"/>
    </source>
</evidence>
<protein>
    <submittedName>
        <fullName evidence="2">Uncharacterized protein</fullName>
    </submittedName>
</protein>
<sequence length="155" mass="17557">MYLSINDSVLLFSSRVSKKILKNEKYGKEFALSDLRKFCRPVTYGLVRALRGASAIGGQNIFPTSINFQQRGVEKVFVLFDGLMNGGTRHFRTAAAVQHSWGNGTIGVTFGYIQKNSHSSLHRFQDTNHDFLHSRIIWFQNEELGPKPSTDNYVL</sequence>
<dbReference type="Proteomes" id="UP000887565">
    <property type="component" value="Unplaced"/>
</dbReference>
<organism evidence="1 2">
    <name type="scientific">Romanomermis culicivorax</name>
    <name type="common">Nematode worm</name>
    <dbReference type="NCBI Taxonomy" id="13658"/>
    <lineage>
        <taxon>Eukaryota</taxon>
        <taxon>Metazoa</taxon>
        <taxon>Ecdysozoa</taxon>
        <taxon>Nematoda</taxon>
        <taxon>Enoplea</taxon>
        <taxon>Dorylaimia</taxon>
        <taxon>Mermithida</taxon>
        <taxon>Mermithoidea</taxon>
        <taxon>Mermithidae</taxon>
        <taxon>Romanomermis</taxon>
    </lineage>
</organism>
<keyword evidence="1" id="KW-1185">Reference proteome</keyword>
<dbReference type="AlphaFoldDB" id="A0A915I6I9"/>
<dbReference type="WBParaSite" id="nRc.2.0.1.t09754-RA">
    <property type="protein sequence ID" value="nRc.2.0.1.t09754-RA"/>
    <property type="gene ID" value="nRc.2.0.1.g09754"/>
</dbReference>
<accession>A0A915I6I9</accession>
<proteinExistence type="predicted"/>